<evidence type="ECO:0000313" key="6">
    <source>
        <dbReference type="EMBL" id="UOO80502.1"/>
    </source>
</evidence>
<dbReference type="EMBL" id="CP091507">
    <property type="protein sequence ID" value="UOO80502.1"/>
    <property type="molecule type" value="Genomic_DNA"/>
</dbReference>
<dbReference type="SUPFAM" id="SSF50249">
    <property type="entry name" value="Nucleic acid-binding proteins"/>
    <property type="match status" value="1"/>
</dbReference>
<dbReference type="AlphaFoldDB" id="A0AAE9GY62"/>
<protein>
    <submittedName>
        <fullName evidence="6">Primosomal replication protein N</fullName>
    </submittedName>
    <submittedName>
        <fullName evidence="5">Restart primosome assembly protein PriB</fullName>
    </submittedName>
</protein>
<name>A0AAE9GY62_9NEIS</name>
<dbReference type="RefSeq" id="WP_132952288.1">
    <property type="nucleotide sequence ID" value="NZ_CALJUB010000104.1"/>
</dbReference>
<dbReference type="InterPro" id="IPR000424">
    <property type="entry name" value="Primosome_PriB/ssb"/>
</dbReference>
<evidence type="ECO:0000256" key="4">
    <source>
        <dbReference type="PROSITE-ProRule" id="PRU00252"/>
    </source>
</evidence>
<dbReference type="InterPro" id="IPR023646">
    <property type="entry name" value="Prisomal_replication_PriB"/>
</dbReference>
<evidence type="ECO:0000313" key="7">
    <source>
        <dbReference type="Proteomes" id="UP000294721"/>
    </source>
</evidence>
<evidence type="ECO:0000313" key="8">
    <source>
        <dbReference type="Proteomes" id="UP000829756"/>
    </source>
</evidence>
<organism evidence="6 8">
    <name type="scientific">Uruburuella suis</name>
    <dbReference type="NCBI Taxonomy" id="252130"/>
    <lineage>
        <taxon>Bacteria</taxon>
        <taxon>Pseudomonadati</taxon>
        <taxon>Pseudomonadota</taxon>
        <taxon>Betaproteobacteria</taxon>
        <taxon>Neisseriales</taxon>
        <taxon>Neisseriaceae</taxon>
        <taxon>Uruburuella</taxon>
    </lineage>
</organism>
<sequence>MNNLFTLTAQIAQTGEVRYTPAGIPVLDMVLKHESWQQENGQQCLVKFEMPAKIIGKEALQWQHGQNMMVEITGFLAQRSQRYTRPVLRIQNIQEYKG</sequence>
<keyword evidence="3 4" id="KW-0238">DNA-binding</keyword>
<keyword evidence="7" id="KW-1185">Reference proteome</keyword>
<reference evidence="6" key="2">
    <citation type="submission" date="2021-12" db="EMBL/GenBank/DDBJ databases">
        <authorList>
            <person name="Veyrier F.J."/>
        </authorList>
    </citation>
    <scope>NUCLEOTIDE SEQUENCE</scope>
    <source>
        <strain evidence="6">1258/02</strain>
    </source>
</reference>
<proteinExistence type="predicted"/>
<dbReference type="Proteomes" id="UP000829756">
    <property type="component" value="Chromosome"/>
</dbReference>
<dbReference type="GO" id="GO:0006269">
    <property type="term" value="P:DNA replication, synthesis of primer"/>
    <property type="evidence" value="ECO:0007669"/>
    <property type="project" value="UniProtKB-KW"/>
</dbReference>
<dbReference type="Proteomes" id="UP000294721">
    <property type="component" value="Unassembled WGS sequence"/>
</dbReference>
<evidence type="ECO:0000256" key="2">
    <source>
        <dbReference type="ARBA" id="ARBA00022705"/>
    </source>
</evidence>
<dbReference type="InterPro" id="IPR012340">
    <property type="entry name" value="NA-bd_OB-fold"/>
</dbReference>
<dbReference type="KEGG" id="usu:LVJ78_05785"/>
<dbReference type="NCBIfam" id="TIGR04418">
    <property type="entry name" value="PriB_gamma"/>
    <property type="match status" value="1"/>
</dbReference>
<dbReference type="GO" id="GO:0003697">
    <property type="term" value="F:single-stranded DNA binding"/>
    <property type="evidence" value="ECO:0007669"/>
    <property type="project" value="InterPro"/>
</dbReference>
<dbReference type="Pfam" id="PF22657">
    <property type="entry name" value="SSB_1"/>
    <property type="match status" value="1"/>
</dbReference>
<dbReference type="Gene3D" id="2.40.50.140">
    <property type="entry name" value="Nucleic acid-binding proteins"/>
    <property type="match status" value="1"/>
</dbReference>
<evidence type="ECO:0000256" key="3">
    <source>
        <dbReference type="ARBA" id="ARBA00023125"/>
    </source>
</evidence>
<dbReference type="EMBL" id="SLXE01000002">
    <property type="protein sequence ID" value="TCP10115.1"/>
    <property type="molecule type" value="Genomic_DNA"/>
</dbReference>
<keyword evidence="1" id="KW-0639">Primosome</keyword>
<accession>A0AAE9GY62</accession>
<dbReference type="GO" id="GO:1990077">
    <property type="term" value="C:primosome complex"/>
    <property type="evidence" value="ECO:0007669"/>
    <property type="project" value="UniProtKB-KW"/>
</dbReference>
<dbReference type="PIRSF" id="PIRSF003135">
    <property type="entry name" value="Primosomal_n"/>
    <property type="match status" value="1"/>
</dbReference>
<keyword evidence="2" id="KW-0235">DNA replication</keyword>
<reference evidence="5 7" key="1">
    <citation type="submission" date="2019-03" db="EMBL/GenBank/DDBJ databases">
        <title>Genomic Encyclopedia of Type Strains, Phase IV (KMG-IV): sequencing the most valuable type-strain genomes for metagenomic binning, comparative biology and taxonomic classification.</title>
        <authorList>
            <person name="Goeker M."/>
        </authorList>
    </citation>
    <scope>NUCLEOTIDE SEQUENCE [LARGE SCALE GENOMIC DNA]</scope>
    <source>
        <strain evidence="5 7">DSM 17474</strain>
    </source>
</reference>
<gene>
    <name evidence="6" type="primary">priB</name>
    <name evidence="5" type="ORF">EV680_10210</name>
    <name evidence="6" type="ORF">LVJ78_05785</name>
</gene>
<evidence type="ECO:0000256" key="1">
    <source>
        <dbReference type="ARBA" id="ARBA00022515"/>
    </source>
</evidence>
<dbReference type="PROSITE" id="PS50935">
    <property type="entry name" value="SSB"/>
    <property type="match status" value="1"/>
</dbReference>
<evidence type="ECO:0000313" key="5">
    <source>
        <dbReference type="EMBL" id="TCP10115.1"/>
    </source>
</evidence>
<reference evidence="6" key="3">
    <citation type="journal article" date="2022" name="Res Sq">
        <title>Evolution of multicellular longitudinally dividing oral cavity symbionts (Neisseriaceae).</title>
        <authorList>
            <person name="Nyongesa S."/>
            <person name="Weber P."/>
            <person name="Bernet E."/>
            <person name="Pullido F."/>
            <person name="Nieckarz M."/>
            <person name="Delaby M."/>
            <person name="Nieves C."/>
            <person name="Viehboeck T."/>
            <person name="Krause N."/>
            <person name="Rivera-Millot A."/>
            <person name="Nakamura A."/>
            <person name="Vischer N."/>
            <person name="VanNieuwenhze M."/>
            <person name="Brun Y."/>
            <person name="Cava F."/>
            <person name="Bulgheresi S."/>
            <person name="Veyrier F."/>
        </authorList>
    </citation>
    <scope>NUCLEOTIDE SEQUENCE</scope>
    <source>
        <strain evidence="6">1258/02</strain>
    </source>
</reference>